<gene>
    <name evidence="3" type="ORF">EKO24_011610</name>
</gene>
<dbReference type="Pfam" id="PF09557">
    <property type="entry name" value="DUF2382"/>
    <property type="match status" value="1"/>
</dbReference>
<keyword evidence="4" id="KW-1185">Reference proteome</keyword>
<organism evidence="3 4">
    <name type="scientific">Candidatus Methylobacter oryzae</name>
    <dbReference type="NCBI Taxonomy" id="2497749"/>
    <lineage>
        <taxon>Bacteria</taxon>
        <taxon>Pseudomonadati</taxon>
        <taxon>Pseudomonadota</taxon>
        <taxon>Gammaproteobacteria</taxon>
        <taxon>Methylococcales</taxon>
        <taxon>Methylococcaceae</taxon>
        <taxon>Methylobacter</taxon>
    </lineage>
</organism>
<feature type="region of interest" description="Disordered" evidence="1">
    <location>
        <begin position="1"/>
        <end position="27"/>
    </location>
</feature>
<feature type="domain" description="DUF2382" evidence="2">
    <location>
        <begin position="29"/>
        <end position="140"/>
    </location>
</feature>
<sequence>MNSEDELNQEKQAAGNSPGGRPEKHGDVIPVVEEQLHVGKKTGKVGTVRISKQVSEHEQTVTIPLFEETIQVERIAINQFVDSAPPALRYEGETMIIPVIKEVAVVEKRLMLVEELHIVKRQDQKQECRQVKLKEEEVTVERVNADRSGLEHDRATNK</sequence>
<evidence type="ECO:0000259" key="2">
    <source>
        <dbReference type="Pfam" id="PF09557"/>
    </source>
</evidence>
<accession>A0ABY3CAM9</accession>
<reference evidence="3 4" key="1">
    <citation type="journal article" date="2019" name="Antonie Van Leeuwenhoek">
        <title>Description of 'Ca. Methylobacter oryzae' KRF1, a novel species from the environmentally important Methylobacter clade 2.</title>
        <authorList>
            <person name="Khatri K."/>
            <person name="Mohite J.A."/>
            <person name="Pandit P.S."/>
            <person name="Bahulikar R."/>
            <person name="Rahalkar M.C."/>
        </authorList>
    </citation>
    <scope>NUCLEOTIDE SEQUENCE [LARGE SCALE GENOMIC DNA]</scope>
    <source>
        <strain evidence="3 4">KRF1</strain>
    </source>
</reference>
<proteinExistence type="predicted"/>
<name>A0ABY3CAM9_9GAMM</name>
<dbReference type="PANTHER" id="PTHR38463">
    <property type="entry name" value="STRESS RESPONSE PROTEIN YSNF"/>
    <property type="match status" value="1"/>
</dbReference>
<protein>
    <submittedName>
        <fullName evidence="3">DUF2382 domain-containing protein</fullName>
    </submittedName>
</protein>
<dbReference type="RefSeq" id="WP_127029269.1">
    <property type="nucleotide sequence ID" value="NZ_RYFG02000097.1"/>
</dbReference>
<evidence type="ECO:0000313" key="4">
    <source>
        <dbReference type="Proteomes" id="UP000733744"/>
    </source>
</evidence>
<dbReference type="InterPro" id="IPR052967">
    <property type="entry name" value="Stress_Response_Assoc"/>
</dbReference>
<dbReference type="EMBL" id="RYFG02000097">
    <property type="protein sequence ID" value="TRW94560.1"/>
    <property type="molecule type" value="Genomic_DNA"/>
</dbReference>
<dbReference type="Proteomes" id="UP000733744">
    <property type="component" value="Unassembled WGS sequence"/>
</dbReference>
<evidence type="ECO:0000313" key="3">
    <source>
        <dbReference type="EMBL" id="TRW94560.1"/>
    </source>
</evidence>
<dbReference type="InterPro" id="IPR019060">
    <property type="entry name" value="DUF2382"/>
</dbReference>
<dbReference type="PANTHER" id="PTHR38463:SF1">
    <property type="entry name" value="STRESS RESPONSE PROTEIN YSNF"/>
    <property type="match status" value="1"/>
</dbReference>
<evidence type="ECO:0000256" key="1">
    <source>
        <dbReference type="SAM" id="MobiDB-lite"/>
    </source>
</evidence>
<comment type="caution">
    <text evidence="3">The sequence shown here is derived from an EMBL/GenBank/DDBJ whole genome shotgun (WGS) entry which is preliminary data.</text>
</comment>